<evidence type="ECO:0000313" key="1">
    <source>
        <dbReference type="EMBL" id="RIJ50371.1"/>
    </source>
</evidence>
<dbReference type="AlphaFoldDB" id="A0A399T888"/>
<keyword evidence="2" id="KW-1185">Reference proteome</keyword>
<accession>A0A399T888</accession>
<comment type="caution">
    <text evidence="1">The sequence shown here is derived from an EMBL/GenBank/DDBJ whole genome shotgun (WGS) entry which is preliminary data.</text>
</comment>
<sequence>MLAASADRSIRNKAGSTALESVLVPFEIVKPIYDYMQKIYEPLGLTINQERIQKTRPEIAKLLTEE</sequence>
<evidence type="ECO:0000313" key="2">
    <source>
        <dbReference type="Proteomes" id="UP000265926"/>
    </source>
</evidence>
<proteinExistence type="predicted"/>
<protein>
    <submittedName>
        <fullName evidence="1">Uncharacterized protein</fullName>
    </submittedName>
</protein>
<gene>
    <name evidence="1" type="ORF">D1614_00065</name>
</gene>
<dbReference type="OrthoDB" id="754271at2"/>
<name>A0A399T888_9BACT</name>
<organism evidence="1 2">
    <name type="scientific">Maribellus luteus</name>
    <dbReference type="NCBI Taxonomy" id="2305463"/>
    <lineage>
        <taxon>Bacteria</taxon>
        <taxon>Pseudomonadati</taxon>
        <taxon>Bacteroidota</taxon>
        <taxon>Bacteroidia</taxon>
        <taxon>Marinilabiliales</taxon>
        <taxon>Prolixibacteraceae</taxon>
        <taxon>Maribellus</taxon>
    </lineage>
</organism>
<dbReference type="Proteomes" id="UP000265926">
    <property type="component" value="Unassembled WGS sequence"/>
</dbReference>
<dbReference type="EMBL" id="QWGR01000001">
    <property type="protein sequence ID" value="RIJ50371.1"/>
    <property type="molecule type" value="Genomic_DNA"/>
</dbReference>
<reference evidence="1 2" key="1">
    <citation type="submission" date="2018-08" db="EMBL/GenBank/DDBJ databases">
        <title>Pallidiluteibacterium maritimus gen. nov., sp. nov., isolated from coastal sediment.</title>
        <authorList>
            <person name="Zhou L.Y."/>
        </authorList>
    </citation>
    <scope>NUCLEOTIDE SEQUENCE [LARGE SCALE GENOMIC DNA]</scope>
    <source>
        <strain evidence="1 2">XSD2</strain>
    </source>
</reference>
<dbReference type="RefSeq" id="WP_119435842.1">
    <property type="nucleotide sequence ID" value="NZ_QWGR01000001.1"/>
</dbReference>